<keyword evidence="3" id="KW-0175">Coiled coil</keyword>
<feature type="transmembrane region" description="Helical" evidence="4">
    <location>
        <begin position="202"/>
        <end position="221"/>
    </location>
</feature>
<dbReference type="GO" id="GO:0020037">
    <property type="term" value="F:heme binding"/>
    <property type="evidence" value="ECO:0007669"/>
    <property type="project" value="InterPro"/>
</dbReference>
<evidence type="ECO:0000256" key="3">
    <source>
        <dbReference type="SAM" id="Coils"/>
    </source>
</evidence>
<keyword evidence="7" id="KW-1185">Reference proteome</keyword>
<organism evidence="6 7">
    <name type="scientific">Proteiniborus ethanoligenes</name>
    <dbReference type="NCBI Taxonomy" id="415015"/>
    <lineage>
        <taxon>Bacteria</taxon>
        <taxon>Bacillati</taxon>
        <taxon>Bacillota</taxon>
        <taxon>Clostridia</taxon>
        <taxon>Eubacteriales</taxon>
        <taxon>Proteiniborus</taxon>
    </lineage>
</organism>
<dbReference type="SUPFAM" id="SSF58104">
    <property type="entry name" value="Methyl-accepting chemotaxis protein (MCP) signaling domain"/>
    <property type="match status" value="1"/>
</dbReference>
<dbReference type="InterPro" id="IPR011644">
    <property type="entry name" value="Heme_NO-bd"/>
</dbReference>
<dbReference type="PANTHER" id="PTHR32089:SF112">
    <property type="entry name" value="LYSOZYME-LIKE PROTEIN-RELATED"/>
    <property type="match status" value="1"/>
</dbReference>
<keyword evidence="1 2" id="KW-0807">Transducer</keyword>
<keyword evidence="4" id="KW-1133">Transmembrane helix</keyword>
<evidence type="ECO:0000313" key="6">
    <source>
        <dbReference type="EMBL" id="SDY70936.1"/>
    </source>
</evidence>
<evidence type="ECO:0000259" key="5">
    <source>
        <dbReference type="PROSITE" id="PS50111"/>
    </source>
</evidence>
<feature type="transmembrane region" description="Helical" evidence="4">
    <location>
        <begin position="227"/>
        <end position="246"/>
    </location>
</feature>
<protein>
    <submittedName>
        <fullName evidence="6">Methyl-accepting chemotaxis protein</fullName>
    </submittedName>
</protein>
<dbReference type="GO" id="GO:0007165">
    <property type="term" value="P:signal transduction"/>
    <property type="evidence" value="ECO:0007669"/>
    <property type="project" value="UniProtKB-KW"/>
</dbReference>
<sequence length="600" mass="67172">MKGTIVSAWIKTSRKLYGDSLVDEAMRGVGMSPDRIFLPTEDVEDSYARGIVDVISKKIGKSTYDTWKEIGMDNVLTFSKDYPGFFKYKNLYSFLRAMYDIHVVVTERIPGANPPILGMKAISGNVAEMTYSSKRGMFGYFHGMLRGAAKYYKEDITVDIVEETSDFTKIHITFPEQIYHFKKYKINRFLSFGFIKKFEAKIAIASLILIGIPNIILSSFLDKWPLAGVTLGLSLIVPLIITKMLLSPIKSIISQLKDLKENNYSEEHDISTNDFFEDINNLINDYKNILKSDFVGFKGMTDELNVFTDKFNEISDNMNYTTKEISGVVEQVAMGAVNQAEETENAAYLLNDNILALNKIVDNENQSKDELEKVVDRIGDSYNELKNTSSNLDQILSQFEKVKENSLALQKRATDVTKIVVTVENIADQTNLLALNAAIEASRAGEHGRGFAVVAEEIRNLAEESKGAVRNINSNLISFIKEIDSVVSQVENQYTILNDENVKLSNVADINHSIVVSVKEVSSSLIDMIEQLTVETSTINKVSGNIESLAAIAEENSASSEEVSANMTTYAAELEKMMANIVEFKKVSQAFKKDLEKYKM</sequence>
<dbReference type="InterPro" id="IPR038158">
    <property type="entry name" value="H-NOX_domain_sf"/>
</dbReference>
<dbReference type="Gene3D" id="1.10.287.950">
    <property type="entry name" value="Methyl-accepting chemotaxis protein"/>
    <property type="match status" value="1"/>
</dbReference>
<dbReference type="Pfam" id="PF00015">
    <property type="entry name" value="MCPsignal"/>
    <property type="match status" value="1"/>
</dbReference>
<keyword evidence="4" id="KW-0472">Membrane</keyword>
<dbReference type="Gene3D" id="3.90.1520.10">
    <property type="entry name" value="H-NOX domain"/>
    <property type="match status" value="1"/>
</dbReference>
<feature type="domain" description="Methyl-accepting transducer" evidence="5">
    <location>
        <begin position="314"/>
        <end position="564"/>
    </location>
</feature>
<name>A0A1H3M2Y4_9FIRM</name>
<dbReference type="OrthoDB" id="1660488at2"/>
<dbReference type="RefSeq" id="WP_091727318.1">
    <property type="nucleotide sequence ID" value="NZ_FNQE01000005.1"/>
</dbReference>
<dbReference type="PANTHER" id="PTHR32089">
    <property type="entry name" value="METHYL-ACCEPTING CHEMOTAXIS PROTEIN MCPB"/>
    <property type="match status" value="1"/>
</dbReference>
<evidence type="ECO:0000256" key="1">
    <source>
        <dbReference type="ARBA" id="ARBA00023224"/>
    </source>
</evidence>
<dbReference type="GO" id="GO:0016020">
    <property type="term" value="C:membrane"/>
    <property type="evidence" value="ECO:0007669"/>
    <property type="project" value="InterPro"/>
</dbReference>
<dbReference type="EMBL" id="FNQE01000005">
    <property type="protein sequence ID" value="SDY70936.1"/>
    <property type="molecule type" value="Genomic_DNA"/>
</dbReference>
<dbReference type="PROSITE" id="PS50111">
    <property type="entry name" value="CHEMOTAXIS_TRANSDUC_2"/>
    <property type="match status" value="1"/>
</dbReference>
<accession>A0A1H3M2Y4</accession>
<proteinExistence type="predicted"/>
<dbReference type="Pfam" id="PF07700">
    <property type="entry name" value="HNOB"/>
    <property type="match status" value="1"/>
</dbReference>
<evidence type="ECO:0000256" key="2">
    <source>
        <dbReference type="PROSITE-ProRule" id="PRU00284"/>
    </source>
</evidence>
<evidence type="ECO:0000256" key="4">
    <source>
        <dbReference type="SAM" id="Phobius"/>
    </source>
</evidence>
<evidence type="ECO:0000313" key="7">
    <source>
        <dbReference type="Proteomes" id="UP000198625"/>
    </source>
</evidence>
<dbReference type="SMART" id="SM00283">
    <property type="entry name" value="MA"/>
    <property type="match status" value="1"/>
</dbReference>
<dbReference type="InterPro" id="IPR024096">
    <property type="entry name" value="NO_sig/Golgi_transp_ligand-bd"/>
</dbReference>
<reference evidence="6 7" key="1">
    <citation type="submission" date="2016-10" db="EMBL/GenBank/DDBJ databases">
        <authorList>
            <person name="de Groot N.N."/>
        </authorList>
    </citation>
    <scope>NUCLEOTIDE SEQUENCE [LARGE SCALE GENOMIC DNA]</scope>
    <source>
        <strain evidence="6 7">DSM 21650</strain>
    </source>
</reference>
<dbReference type="STRING" id="415015.SAMN05660462_00712"/>
<keyword evidence="4" id="KW-0812">Transmembrane</keyword>
<feature type="coiled-coil region" evidence="3">
    <location>
        <begin position="368"/>
        <end position="405"/>
    </location>
</feature>
<dbReference type="AlphaFoldDB" id="A0A1H3M2Y4"/>
<gene>
    <name evidence="6" type="ORF">SAMN05660462_00712</name>
</gene>
<dbReference type="Proteomes" id="UP000198625">
    <property type="component" value="Unassembled WGS sequence"/>
</dbReference>
<dbReference type="SUPFAM" id="SSF111126">
    <property type="entry name" value="Ligand-binding domain in the NO signalling and Golgi transport"/>
    <property type="match status" value="1"/>
</dbReference>
<dbReference type="InterPro" id="IPR004089">
    <property type="entry name" value="MCPsignal_dom"/>
</dbReference>